<evidence type="ECO:0008006" key="4">
    <source>
        <dbReference type="Google" id="ProtNLM"/>
    </source>
</evidence>
<evidence type="ECO:0000256" key="1">
    <source>
        <dbReference type="SAM" id="Phobius"/>
    </source>
</evidence>
<dbReference type="AlphaFoldDB" id="A0A0F2D1U6"/>
<organism evidence="2 3">
    <name type="scientific">Streptococcus oralis subsp. oralis</name>
    <dbReference type="NCBI Taxonomy" id="1891914"/>
    <lineage>
        <taxon>Bacteria</taxon>
        <taxon>Bacillati</taxon>
        <taxon>Bacillota</taxon>
        <taxon>Bacilli</taxon>
        <taxon>Lactobacillales</taxon>
        <taxon>Streptococcaceae</taxon>
        <taxon>Streptococcus</taxon>
    </lineage>
</organism>
<feature type="transmembrane region" description="Helical" evidence="1">
    <location>
        <begin position="66"/>
        <end position="85"/>
    </location>
</feature>
<evidence type="ECO:0000313" key="2">
    <source>
        <dbReference type="EMBL" id="KJQ63975.1"/>
    </source>
</evidence>
<proteinExistence type="predicted"/>
<keyword evidence="1" id="KW-0472">Membrane</keyword>
<keyword evidence="1" id="KW-0812">Transmembrane</keyword>
<protein>
    <recommendedName>
        <fullName evidence="4">Immunity protein</fullName>
    </recommendedName>
</protein>
<name>A0A0F2D1U6_STROR</name>
<evidence type="ECO:0000313" key="3">
    <source>
        <dbReference type="Proteomes" id="UP000033657"/>
    </source>
</evidence>
<feature type="transmembrane region" description="Helical" evidence="1">
    <location>
        <begin position="5"/>
        <end position="22"/>
    </location>
</feature>
<comment type="caution">
    <text evidence="2">The sequence shown here is derived from an EMBL/GenBank/DDBJ whole genome shotgun (WGS) entry which is preliminary data.</text>
</comment>
<feature type="transmembrane region" description="Helical" evidence="1">
    <location>
        <begin position="160"/>
        <end position="183"/>
    </location>
</feature>
<keyword evidence="1" id="KW-1133">Transmembrane helix</keyword>
<dbReference type="PATRIC" id="fig|28037.209.peg.759"/>
<dbReference type="Proteomes" id="UP000033657">
    <property type="component" value="Unassembled WGS sequence"/>
</dbReference>
<dbReference type="EMBL" id="JYGM01000004">
    <property type="protein sequence ID" value="KJQ63975.1"/>
    <property type="molecule type" value="Genomic_DNA"/>
</dbReference>
<sequence length="188" mass="22399">MKKKIFIILTLYLIMSIFLYPLRESIWYLLFYTIAYMIAVMIYFALTKKKGAKKMKIFLAKKRNIFLTRLFLGQFPLLVSTYLFLSRQFLNFSLVSQFLLVVINLASILVTVYLTREMRIREFEDDDLVSPRTNQLMFIGLTSFMSIICLYRGITAEEFYQQLILYICAILCLLIMLLLIWGLKYYKK</sequence>
<accession>A0A0F2D1U6</accession>
<feature type="transmembrane region" description="Helical" evidence="1">
    <location>
        <begin position="136"/>
        <end position="154"/>
    </location>
</feature>
<reference evidence="2 3" key="1">
    <citation type="submission" date="2015-02" db="EMBL/GenBank/DDBJ databases">
        <title>Evolution of amylase-binding proteins of oral streptococcal species.</title>
        <authorList>
            <person name="Haase E.M."/>
        </authorList>
    </citation>
    <scope>NUCLEOTIDE SEQUENCE [LARGE SCALE GENOMIC DNA]</scope>
    <source>
        <strain evidence="2 3">COL85/1862</strain>
    </source>
</reference>
<feature type="transmembrane region" description="Helical" evidence="1">
    <location>
        <begin position="97"/>
        <end position="115"/>
    </location>
</feature>
<gene>
    <name evidence="2" type="ORF">TZ87_00758</name>
</gene>
<feature type="transmembrane region" description="Helical" evidence="1">
    <location>
        <begin position="28"/>
        <end position="46"/>
    </location>
</feature>